<reference evidence="1 2" key="1">
    <citation type="submission" date="2016-07" db="EMBL/GenBank/DDBJ databases">
        <title>Pervasive Adenine N6-methylation of Active Genes in Fungi.</title>
        <authorList>
            <consortium name="DOE Joint Genome Institute"/>
            <person name="Mondo S.J."/>
            <person name="Dannebaum R.O."/>
            <person name="Kuo R.C."/>
            <person name="Labutti K."/>
            <person name="Haridas S."/>
            <person name="Kuo A."/>
            <person name="Salamov A."/>
            <person name="Ahrendt S.R."/>
            <person name="Lipzen A."/>
            <person name="Sullivan W."/>
            <person name="Andreopoulos W.B."/>
            <person name="Clum A."/>
            <person name="Lindquist E."/>
            <person name="Daum C."/>
            <person name="Ramamoorthy G.K."/>
            <person name="Gryganskyi A."/>
            <person name="Culley D."/>
            <person name="Magnuson J.K."/>
            <person name="James T.Y."/>
            <person name="O'Malley M.A."/>
            <person name="Stajich J.E."/>
            <person name="Spatafora J.W."/>
            <person name="Visel A."/>
            <person name="Grigoriev I.V."/>
        </authorList>
    </citation>
    <scope>NUCLEOTIDE SEQUENCE [LARGE SCALE GENOMIC DNA]</scope>
    <source>
        <strain evidence="1 2">JEL800</strain>
    </source>
</reference>
<protein>
    <submittedName>
        <fullName evidence="1">Uncharacterized protein</fullName>
    </submittedName>
</protein>
<accession>A0A1Y2B7Z6</accession>
<dbReference type="Proteomes" id="UP000193642">
    <property type="component" value="Unassembled WGS sequence"/>
</dbReference>
<sequence>MSFFFSRILPTAAVGFAAFKANEYVQANRQTSPFLLYLQRPIARDLQAIIDPRTSYGYTLAQVTA</sequence>
<name>A0A1Y2B7Z6_9FUNG</name>
<evidence type="ECO:0000313" key="2">
    <source>
        <dbReference type="Proteomes" id="UP000193642"/>
    </source>
</evidence>
<dbReference type="EMBL" id="MCGO01000080">
    <property type="protein sequence ID" value="ORY30951.1"/>
    <property type="molecule type" value="Genomic_DNA"/>
</dbReference>
<dbReference type="AlphaFoldDB" id="A0A1Y2B7Z6"/>
<keyword evidence="2" id="KW-1185">Reference proteome</keyword>
<proteinExistence type="predicted"/>
<comment type="caution">
    <text evidence="1">The sequence shown here is derived from an EMBL/GenBank/DDBJ whole genome shotgun (WGS) entry which is preliminary data.</text>
</comment>
<organism evidence="1 2">
    <name type="scientific">Rhizoclosmatium globosum</name>
    <dbReference type="NCBI Taxonomy" id="329046"/>
    <lineage>
        <taxon>Eukaryota</taxon>
        <taxon>Fungi</taxon>
        <taxon>Fungi incertae sedis</taxon>
        <taxon>Chytridiomycota</taxon>
        <taxon>Chytridiomycota incertae sedis</taxon>
        <taxon>Chytridiomycetes</taxon>
        <taxon>Chytridiales</taxon>
        <taxon>Chytriomycetaceae</taxon>
        <taxon>Rhizoclosmatium</taxon>
    </lineage>
</organism>
<evidence type="ECO:0000313" key="1">
    <source>
        <dbReference type="EMBL" id="ORY30951.1"/>
    </source>
</evidence>
<gene>
    <name evidence="1" type="ORF">BCR33DRAFT_724170</name>
</gene>